<dbReference type="SMART" id="SM00129">
    <property type="entry name" value="KISc"/>
    <property type="match status" value="1"/>
</dbReference>
<comment type="caution">
    <text evidence="14">The sequence shown here is derived from an EMBL/GenBank/DDBJ whole genome shotgun (WGS) entry which is preliminary data.</text>
</comment>
<dbReference type="PRINTS" id="PR00380">
    <property type="entry name" value="KINESINHEAVY"/>
</dbReference>
<keyword evidence="5 10" id="KW-0067">ATP-binding</keyword>
<gene>
    <name evidence="14" type="ORF">PECAL_2P19070</name>
</gene>
<keyword evidence="15" id="KW-1185">Reference proteome</keyword>
<protein>
    <recommendedName>
        <fullName evidence="11">Kinesin-like protein</fullName>
    </recommendedName>
</protein>
<evidence type="ECO:0000256" key="11">
    <source>
        <dbReference type="RuleBase" id="RU000394"/>
    </source>
</evidence>
<dbReference type="GO" id="GO:0003777">
    <property type="term" value="F:microtubule motor activity"/>
    <property type="evidence" value="ECO:0007669"/>
    <property type="project" value="InterPro"/>
</dbReference>
<comment type="similarity">
    <text evidence="9">Belongs to the TRAFAC class myosin-kinesin ATPase superfamily. Kinesin family. KIN-5/BimC subfamily.</text>
</comment>
<name>A0A8J2SKQ3_9STRA</name>
<dbReference type="InterPro" id="IPR027417">
    <property type="entry name" value="P-loop_NTPase"/>
</dbReference>
<dbReference type="GO" id="GO:0005875">
    <property type="term" value="C:microtubule associated complex"/>
    <property type="evidence" value="ECO:0007669"/>
    <property type="project" value="TreeGrafter"/>
</dbReference>
<evidence type="ECO:0000256" key="6">
    <source>
        <dbReference type="ARBA" id="ARBA00023054"/>
    </source>
</evidence>
<feature type="binding site" evidence="10">
    <location>
        <begin position="93"/>
        <end position="100"/>
    </location>
    <ligand>
        <name>ATP</name>
        <dbReference type="ChEBI" id="CHEBI:30616"/>
    </ligand>
</feature>
<dbReference type="GO" id="GO:0051231">
    <property type="term" value="P:spindle elongation"/>
    <property type="evidence" value="ECO:0007669"/>
    <property type="project" value="TreeGrafter"/>
</dbReference>
<evidence type="ECO:0000256" key="1">
    <source>
        <dbReference type="ARBA" id="ARBA00004245"/>
    </source>
</evidence>
<feature type="coiled-coil region" evidence="12">
    <location>
        <begin position="402"/>
        <end position="510"/>
    </location>
</feature>
<dbReference type="GO" id="GO:0007018">
    <property type="term" value="P:microtubule-based movement"/>
    <property type="evidence" value="ECO:0007669"/>
    <property type="project" value="InterPro"/>
</dbReference>
<dbReference type="OrthoDB" id="3176171at2759"/>
<proteinExistence type="inferred from homology"/>
<evidence type="ECO:0000256" key="5">
    <source>
        <dbReference type="ARBA" id="ARBA00022840"/>
    </source>
</evidence>
<dbReference type="PROSITE" id="PS00411">
    <property type="entry name" value="KINESIN_MOTOR_1"/>
    <property type="match status" value="1"/>
</dbReference>
<dbReference type="GO" id="GO:0005874">
    <property type="term" value="C:microtubule"/>
    <property type="evidence" value="ECO:0007669"/>
    <property type="project" value="UniProtKB-KW"/>
</dbReference>
<sequence length="738" mass="81957">MIHAPHSNKVNHASVSVYCRIRPLSSRDDDRKVVSTPDTKTVSLAHGGEHHTFAFDRIFDSKATQQDVFEGVRVSRCVCDVLGGYNATIFAYGQTASGKTHTMEGGNIFHPLKSGVIPRAATALFRACSHAPAYIEFAIKVSFVEIYMERIRDLLDTFGRKRGNLRIRENPNSGVYVAGCTETFVTNENELLICMTDGRKSRATAATGMNEGSSRSHSVFCITVQQRNTETEAKRVGKLVFVDLAGSEMARKSQAVGLQLEEAKNINRSLSALGQVINALTDEKKVHIPYRDSKLTRMLQDSLGGNAKTGLIVTISASAENASETLSTLKFGQRAKAIKNKPKVNERKSVEELTTLLRKAEAAIDMQSAYINALELQVTSGNETGHSGTPNGSDAETMAAILQLQQQKILSLTEELAEEQAESKRCNKEVLDLTALLHEKEELLLDARNFMEEVEAKMEKAVREQAGMLAQNRLLVKAKARVEEKAHFKVRELELRLEKANAVDERLRKEDAEYAVISQGASRSSTAKLAIEGEVNSLKHPSTLDQITLQRLPEHSSMTKHLKLEHQHRKLITDLSAQCGLVDQLEREIKGSAVGTSLVTSKEGQHMCSLRQRLEQLVAVHRQLLRKYAALELNLGEATKMIMLRDERIFQLEHQSEKRHEGFTAECQRMSALMNDLDLKLLNKKTRVEKVLARPRTLRGGQKDARAHAQKAAIWWNNELSSASQADLLGHSSIAKAS</sequence>
<dbReference type="InterPro" id="IPR019821">
    <property type="entry name" value="Kinesin_motor_CS"/>
</dbReference>
<evidence type="ECO:0000256" key="8">
    <source>
        <dbReference type="ARBA" id="ARBA00023212"/>
    </source>
</evidence>
<keyword evidence="7 10" id="KW-0505">Motor protein</keyword>
<dbReference type="GO" id="GO:0005524">
    <property type="term" value="F:ATP binding"/>
    <property type="evidence" value="ECO:0007669"/>
    <property type="project" value="UniProtKB-UniRule"/>
</dbReference>
<dbReference type="FunFam" id="3.40.850.10:FF:000019">
    <property type="entry name" value="Kinesin-like protein KIN-5D"/>
    <property type="match status" value="1"/>
</dbReference>
<dbReference type="PANTHER" id="PTHR47969:SF15">
    <property type="entry name" value="CHROMOSOME-ASSOCIATED KINESIN KIF4A-RELATED"/>
    <property type="match status" value="1"/>
</dbReference>
<dbReference type="PANTHER" id="PTHR47969">
    <property type="entry name" value="CHROMOSOME-ASSOCIATED KINESIN KIF4A-RELATED"/>
    <property type="match status" value="1"/>
</dbReference>
<keyword evidence="6 12" id="KW-0175">Coiled coil</keyword>
<dbReference type="GO" id="GO:0007052">
    <property type="term" value="P:mitotic spindle organization"/>
    <property type="evidence" value="ECO:0007669"/>
    <property type="project" value="TreeGrafter"/>
</dbReference>
<evidence type="ECO:0000256" key="4">
    <source>
        <dbReference type="ARBA" id="ARBA00022741"/>
    </source>
</evidence>
<dbReference type="Gene3D" id="3.40.850.10">
    <property type="entry name" value="Kinesin motor domain"/>
    <property type="match status" value="1"/>
</dbReference>
<evidence type="ECO:0000256" key="7">
    <source>
        <dbReference type="ARBA" id="ARBA00023175"/>
    </source>
</evidence>
<evidence type="ECO:0000313" key="14">
    <source>
        <dbReference type="EMBL" id="CAH0368817.1"/>
    </source>
</evidence>
<evidence type="ECO:0000259" key="13">
    <source>
        <dbReference type="PROSITE" id="PS50067"/>
    </source>
</evidence>
<evidence type="ECO:0000256" key="10">
    <source>
        <dbReference type="PROSITE-ProRule" id="PRU00283"/>
    </source>
</evidence>
<dbReference type="InterPro" id="IPR001752">
    <property type="entry name" value="Kinesin_motor_dom"/>
</dbReference>
<keyword evidence="3 11" id="KW-0493">Microtubule</keyword>
<comment type="subcellular location">
    <subcellularLocation>
        <location evidence="1">Cytoplasm</location>
        <location evidence="1">Cytoskeleton</location>
    </subcellularLocation>
</comment>
<feature type="domain" description="Kinesin motor" evidence="13">
    <location>
        <begin position="14"/>
        <end position="338"/>
    </location>
</feature>
<evidence type="ECO:0000256" key="3">
    <source>
        <dbReference type="ARBA" id="ARBA00022701"/>
    </source>
</evidence>
<accession>A0A8J2SKQ3</accession>
<dbReference type="EMBL" id="CAKKNE010000002">
    <property type="protein sequence ID" value="CAH0368817.1"/>
    <property type="molecule type" value="Genomic_DNA"/>
</dbReference>
<evidence type="ECO:0000313" key="15">
    <source>
        <dbReference type="Proteomes" id="UP000789595"/>
    </source>
</evidence>
<dbReference type="InterPro" id="IPR027640">
    <property type="entry name" value="Kinesin-like_fam"/>
</dbReference>
<evidence type="ECO:0000256" key="9">
    <source>
        <dbReference type="ARBA" id="ARBA00034704"/>
    </source>
</evidence>
<evidence type="ECO:0000256" key="2">
    <source>
        <dbReference type="ARBA" id="ARBA00022490"/>
    </source>
</evidence>
<evidence type="ECO:0000256" key="12">
    <source>
        <dbReference type="SAM" id="Coils"/>
    </source>
</evidence>
<dbReference type="InterPro" id="IPR036961">
    <property type="entry name" value="Kinesin_motor_dom_sf"/>
</dbReference>
<keyword evidence="2" id="KW-0963">Cytoplasm</keyword>
<dbReference type="SUPFAM" id="SSF52540">
    <property type="entry name" value="P-loop containing nucleoside triphosphate hydrolases"/>
    <property type="match status" value="1"/>
</dbReference>
<keyword evidence="8" id="KW-0206">Cytoskeleton</keyword>
<reference evidence="14" key="1">
    <citation type="submission" date="2021-11" db="EMBL/GenBank/DDBJ databases">
        <authorList>
            <consortium name="Genoscope - CEA"/>
            <person name="William W."/>
        </authorList>
    </citation>
    <scope>NUCLEOTIDE SEQUENCE</scope>
</reference>
<keyword evidence="4 10" id="KW-0547">Nucleotide-binding</keyword>
<dbReference type="Pfam" id="PF00225">
    <property type="entry name" value="Kinesin"/>
    <property type="match status" value="1"/>
</dbReference>
<dbReference type="PROSITE" id="PS50067">
    <property type="entry name" value="KINESIN_MOTOR_2"/>
    <property type="match status" value="1"/>
</dbReference>
<dbReference type="Proteomes" id="UP000789595">
    <property type="component" value="Unassembled WGS sequence"/>
</dbReference>
<organism evidence="14 15">
    <name type="scientific">Pelagomonas calceolata</name>
    <dbReference type="NCBI Taxonomy" id="35677"/>
    <lineage>
        <taxon>Eukaryota</taxon>
        <taxon>Sar</taxon>
        <taxon>Stramenopiles</taxon>
        <taxon>Ochrophyta</taxon>
        <taxon>Pelagophyceae</taxon>
        <taxon>Pelagomonadales</taxon>
        <taxon>Pelagomonadaceae</taxon>
        <taxon>Pelagomonas</taxon>
    </lineage>
</organism>
<dbReference type="GO" id="GO:0008017">
    <property type="term" value="F:microtubule binding"/>
    <property type="evidence" value="ECO:0007669"/>
    <property type="project" value="InterPro"/>
</dbReference>
<dbReference type="AlphaFoldDB" id="A0A8J2SKQ3"/>